<dbReference type="InterPro" id="IPR011701">
    <property type="entry name" value="MFS"/>
</dbReference>
<comment type="subcellular location">
    <subcellularLocation>
        <location evidence="1">Cell membrane</location>
        <topology evidence="1">Multi-pass membrane protein</topology>
    </subcellularLocation>
</comment>
<dbReference type="Pfam" id="PF07690">
    <property type="entry name" value="MFS_1"/>
    <property type="match status" value="1"/>
</dbReference>
<keyword evidence="6 7" id="KW-0472">Membrane</keyword>
<dbReference type="AlphaFoldDB" id="A0A5C8NMT8"/>
<keyword evidence="4 7" id="KW-0812">Transmembrane</keyword>
<feature type="domain" description="Major facilitator superfamily (MFS) profile" evidence="8">
    <location>
        <begin position="13"/>
        <end position="451"/>
    </location>
</feature>
<dbReference type="PRINTS" id="PR01036">
    <property type="entry name" value="TCRTETB"/>
</dbReference>
<dbReference type="SUPFAM" id="SSF103473">
    <property type="entry name" value="MFS general substrate transporter"/>
    <property type="match status" value="1"/>
</dbReference>
<dbReference type="InterPro" id="IPR036259">
    <property type="entry name" value="MFS_trans_sf"/>
</dbReference>
<evidence type="ECO:0000256" key="5">
    <source>
        <dbReference type="ARBA" id="ARBA00022989"/>
    </source>
</evidence>
<organism evidence="9 10">
    <name type="scientific">Aeromicrobium terrae</name>
    <dbReference type="NCBI Taxonomy" id="2498846"/>
    <lineage>
        <taxon>Bacteria</taxon>
        <taxon>Bacillati</taxon>
        <taxon>Actinomycetota</taxon>
        <taxon>Actinomycetes</taxon>
        <taxon>Propionibacteriales</taxon>
        <taxon>Nocardioidaceae</taxon>
        <taxon>Aeromicrobium</taxon>
    </lineage>
</organism>
<dbReference type="InterPro" id="IPR020846">
    <property type="entry name" value="MFS_dom"/>
</dbReference>
<feature type="transmembrane region" description="Helical" evidence="7">
    <location>
        <begin position="398"/>
        <end position="416"/>
    </location>
</feature>
<evidence type="ECO:0000256" key="2">
    <source>
        <dbReference type="ARBA" id="ARBA00022448"/>
    </source>
</evidence>
<feature type="transmembrane region" description="Helical" evidence="7">
    <location>
        <begin position="428"/>
        <end position="446"/>
    </location>
</feature>
<keyword evidence="3" id="KW-1003">Cell membrane</keyword>
<keyword evidence="10" id="KW-1185">Reference proteome</keyword>
<feature type="transmembrane region" description="Helical" evidence="7">
    <location>
        <begin position="256"/>
        <end position="282"/>
    </location>
</feature>
<dbReference type="PROSITE" id="PS50850">
    <property type="entry name" value="MFS"/>
    <property type="match status" value="1"/>
</dbReference>
<evidence type="ECO:0000256" key="4">
    <source>
        <dbReference type="ARBA" id="ARBA00022692"/>
    </source>
</evidence>
<dbReference type="Proteomes" id="UP000321571">
    <property type="component" value="Unassembled WGS sequence"/>
</dbReference>
<dbReference type="PANTHER" id="PTHR42718:SF46">
    <property type="entry name" value="BLR6921 PROTEIN"/>
    <property type="match status" value="1"/>
</dbReference>
<keyword evidence="5 7" id="KW-1133">Transmembrane helix</keyword>
<gene>
    <name evidence="9" type="ORF">FHP06_02815</name>
</gene>
<comment type="caution">
    <text evidence="9">The sequence shown here is derived from an EMBL/GenBank/DDBJ whole genome shotgun (WGS) entry which is preliminary data.</text>
</comment>
<feature type="transmembrane region" description="Helical" evidence="7">
    <location>
        <begin position="302"/>
        <end position="321"/>
    </location>
</feature>
<name>A0A5C8NMT8_9ACTN</name>
<dbReference type="GO" id="GO:0005886">
    <property type="term" value="C:plasma membrane"/>
    <property type="evidence" value="ECO:0007669"/>
    <property type="project" value="UniProtKB-SubCell"/>
</dbReference>
<feature type="transmembrane region" description="Helical" evidence="7">
    <location>
        <begin position="47"/>
        <end position="68"/>
    </location>
</feature>
<feature type="transmembrane region" description="Helical" evidence="7">
    <location>
        <begin position="169"/>
        <end position="189"/>
    </location>
</feature>
<evidence type="ECO:0000256" key="6">
    <source>
        <dbReference type="ARBA" id="ARBA00023136"/>
    </source>
</evidence>
<protein>
    <submittedName>
        <fullName evidence="9">MFS transporter</fullName>
    </submittedName>
</protein>
<feature type="transmembrane region" description="Helical" evidence="7">
    <location>
        <begin position="80"/>
        <end position="99"/>
    </location>
</feature>
<feature type="transmembrane region" description="Helical" evidence="7">
    <location>
        <begin position="105"/>
        <end position="126"/>
    </location>
</feature>
<keyword evidence="2" id="KW-0813">Transport</keyword>
<dbReference type="GO" id="GO:0022857">
    <property type="term" value="F:transmembrane transporter activity"/>
    <property type="evidence" value="ECO:0007669"/>
    <property type="project" value="InterPro"/>
</dbReference>
<evidence type="ECO:0000313" key="9">
    <source>
        <dbReference type="EMBL" id="TXL63174.1"/>
    </source>
</evidence>
<feature type="transmembrane region" description="Helical" evidence="7">
    <location>
        <begin position="328"/>
        <end position="347"/>
    </location>
</feature>
<dbReference type="OrthoDB" id="7375466at2"/>
<dbReference type="CDD" id="cd17321">
    <property type="entry name" value="MFS_MMR_MDR_like"/>
    <property type="match status" value="1"/>
</dbReference>
<feature type="transmembrane region" description="Helical" evidence="7">
    <location>
        <begin position="138"/>
        <end position="157"/>
    </location>
</feature>
<proteinExistence type="predicted"/>
<dbReference type="RefSeq" id="WP_147683542.1">
    <property type="nucleotide sequence ID" value="NZ_VDUX01000001.1"/>
</dbReference>
<sequence>MPDQATDPKAGMRLVAAGLAATLMPLNSTMIAVALPDISDEFHRDPALVTQGLVTSYLIAAVVLQSPAGKLGDRIGHARMVMAGQLLVAIGALVGFLATGVWMLIVARILMGAGSATLVPSTMALMRHALPPERRGRAFGLFGATMALSAALGPVVGGELVEWFEWPSVFAANLPVLAISVGLSVLAGTPAVPERGSEARYDWVGTALLAGGLSAIILGLRPDGGHLAVLVAIGVALLVPFVLWERRVPDPVIAFSLFRSVPFAAGAFLIALQNLAMYALIFELPLVAGDLFDLDARETGRLLVSMMLAMVVVSPVAGRLADRVGPKAVAIAGSVVGLLGVADLARIDLTSSDQLRIPMILLGIGLGLTSPPAQTASMNAVEPALAGMAAGVSSTMRYLGGIVGVAVMSLLLDVGGSRSDVVSEHRSLMAVFIGALVAGLVCAVLLPGRQRHTDPEELAQTARTVE</sequence>
<evidence type="ECO:0000313" key="10">
    <source>
        <dbReference type="Proteomes" id="UP000321571"/>
    </source>
</evidence>
<evidence type="ECO:0000256" key="1">
    <source>
        <dbReference type="ARBA" id="ARBA00004651"/>
    </source>
</evidence>
<evidence type="ECO:0000259" key="8">
    <source>
        <dbReference type="PROSITE" id="PS50850"/>
    </source>
</evidence>
<feature type="transmembrane region" description="Helical" evidence="7">
    <location>
        <begin position="12"/>
        <end position="35"/>
    </location>
</feature>
<feature type="transmembrane region" description="Helical" evidence="7">
    <location>
        <begin position="226"/>
        <end position="244"/>
    </location>
</feature>
<dbReference type="EMBL" id="VDUX01000001">
    <property type="protein sequence ID" value="TXL63174.1"/>
    <property type="molecule type" value="Genomic_DNA"/>
</dbReference>
<dbReference type="PANTHER" id="PTHR42718">
    <property type="entry name" value="MAJOR FACILITATOR SUPERFAMILY MULTIDRUG TRANSPORTER MFSC"/>
    <property type="match status" value="1"/>
</dbReference>
<evidence type="ECO:0000256" key="7">
    <source>
        <dbReference type="SAM" id="Phobius"/>
    </source>
</evidence>
<dbReference type="Gene3D" id="1.20.1720.10">
    <property type="entry name" value="Multidrug resistance protein D"/>
    <property type="match status" value="1"/>
</dbReference>
<dbReference type="Gene3D" id="1.20.1250.20">
    <property type="entry name" value="MFS general substrate transporter like domains"/>
    <property type="match status" value="1"/>
</dbReference>
<reference evidence="9 10" key="1">
    <citation type="submission" date="2019-06" db="EMBL/GenBank/DDBJ databases">
        <title>Aeromicrobium sp. nov., isolated from a maize field.</title>
        <authorList>
            <person name="Lin S.-Y."/>
            <person name="Tsai C.-F."/>
            <person name="Young C.-C."/>
        </authorList>
    </citation>
    <scope>NUCLEOTIDE SEQUENCE [LARGE SCALE GENOMIC DNA]</scope>
    <source>
        <strain evidence="9 10">CC-CFT486</strain>
    </source>
</reference>
<accession>A0A5C8NMT8</accession>
<evidence type="ECO:0000256" key="3">
    <source>
        <dbReference type="ARBA" id="ARBA00022475"/>
    </source>
</evidence>
<feature type="transmembrane region" description="Helical" evidence="7">
    <location>
        <begin position="201"/>
        <end position="220"/>
    </location>
</feature>